<dbReference type="InterPro" id="IPR037066">
    <property type="entry name" value="Plug_dom_sf"/>
</dbReference>
<dbReference type="Gene3D" id="2.40.170.20">
    <property type="entry name" value="TonB-dependent receptor, beta-barrel domain"/>
    <property type="match status" value="1"/>
</dbReference>
<dbReference type="RefSeq" id="WP_288882642.1">
    <property type="nucleotide sequence ID" value="NZ_CBFGNQ010000008.1"/>
</dbReference>
<evidence type="ECO:0000259" key="5">
    <source>
        <dbReference type="Pfam" id="PF14905"/>
    </source>
</evidence>
<reference evidence="6 7" key="1">
    <citation type="submission" date="2024-03" db="EMBL/GenBank/DDBJ databases">
        <title>Sequence of Lycoming College Course Isolates.</title>
        <authorList>
            <person name="Plotts O."/>
            <person name="Newman J."/>
        </authorList>
    </citation>
    <scope>NUCLEOTIDE SEQUENCE [LARGE SCALE GENOMIC DNA]</scope>
    <source>
        <strain evidence="6 7">CJB-3</strain>
    </source>
</reference>
<evidence type="ECO:0000313" key="6">
    <source>
        <dbReference type="EMBL" id="MEJ2904907.1"/>
    </source>
</evidence>
<evidence type="ECO:0000256" key="4">
    <source>
        <dbReference type="SAM" id="MobiDB-lite"/>
    </source>
</evidence>
<dbReference type="SUPFAM" id="SSF56935">
    <property type="entry name" value="Porins"/>
    <property type="match status" value="1"/>
</dbReference>
<evidence type="ECO:0000313" key="7">
    <source>
        <dbReference type="Proteomes" id="UP001378956"/>
    </source>
</evidence>
<feature type="region of interest" description="Disordered" evidence="4">
    <location>
        <begin position="763"/>
        <end position="785"/>
    </location>
</feature>
<feature type="compositionally biased region" description="Polar residues" evidence="4">
    <location>
        <begin position="763"/>
        <end position="773"/>
    </location>
</feature>
<dbReference type="EMBL" id="JBBEUB010000008">
    <property type="protein sequence ID" value="MEJ2904907.1"/>
    <property type="molecule type" value="Genomic_DNA"/>
</dbReference>
<dbReference type="Gene3D" id="2.170.130.10">
    <property type="entry name" value="TonB-dependent receptor, plug domain"/>
    <property type="match status" value="1"/>
</dbReference>
<dbReference type="PANTHER" id="PTHR40980:SF4">
    <property type="entry name" value="TONB-DEPENDENT RECEPTOR-LIKE BETA-BARREL DOMAIN-CONTAINING PROTEIN"/>
    <property type="match status" value="1"/>
</dbReference>
<feature type="domain" description="Outer membrane protein beta-barrel" evidence="5">
    <location>
        <begin position="356"/>
        <end position="760"/>
    </location>
</feature>
<gene>
    <name evidence="6" type="ORF">WAE58_20850</name>
</gene>
<keyword evidence="2" id="KW-0472">Membrane</keyword>
<evidence type="ECO:0000256" key="3">
    <source>
        <dbReference type="ARBA" id="ARBA00023237"/>
    </source>
</evidence>
<dbReference type="Proteomes" id="UP001378956">
    <property type="component" value="Unassembled WGS sequence"/>
</dbReference>
<name>A0ABU8NTW2_9SPHI</name>
<accession>A0ABU8NTW2</accession>
<sequence length="785" mass="87315">MFEITGQLSNLKPDQLSGISVNLIKAETKKLVKIEFPDTAGKFIFNQIEKGNYHVVVKSLAFKNYESNLIVLTQNFNLGDLHLVAKVHALDEVNIVGNKPFIQQQHDKTVLNVASSIAATGSNALDLLSKAPGVNVDPSENISMRGKPGVLVMVDGKLLPISGQELSTILKSISGDQIDRIELITSPSAKYDASGNSGIIDIRLKKGLKEGLNGNLAVSFGQGVYNKVNPSANVNLKIGKLNLFGSYTYSLNNDFVDLAMQRFFSAAGTITGGNSYQNYFKMNMNNHNVRLGGDLNISENVIVGFIANGIFIAGELGSNSKAQSFDANQNSTGYFNTTGILQPVRNNESINFNYKHTLDKEGQSISLDLDYADYGAIGLQDYLTTYSDNNGIKNKDDYILHGDLNGDLKIKSFKSDYSKKLKSLDIKLDLGLKSSFVTTKDNIAFYNLVNKTSTLDVDKSNNFNYKEWINAIYINASKKWEKINAQFGLRLERTQAEGIQLTNLSQFERKYLQLFPSIQFGYNLSKVHELNIALTRRINRPTYQQLNPFKVFLDPLTSSTGNPLLNPEITTSFELSHTWGGKYLTKFGYSITTDKILSILSPDVKPSSIIQTGRNLARYDYYTLSFSAPITIGKWLTSNVNALVYYGKYSGNIANTDIGNNRVTFSLTSTNMITFNSNTSLEINGKYDSRRYYGIMDIKPTWYTGLAIQRQILAKKASLKLNITDVFYTRKTNASNILTGYTEFFRQKGDSRVGTFSFSYKFGSNKSSNTKKQTGGAEDEKRRAN</sequence>
<proteinExistence type="predicted"/>
<comment type="subcellular location">
    <subcellularLocation>
        <location evidence="1">Cell outer membrane</location>
    </subcellularLocation>
</comment>
<dbReference type="PANTHER" id="PTHR40980">
    <property type="entry name" value="PLUG DOMAIN-CONTAINING PROTEIN"/>
    <property type="match status" value="1"/>
</dbReference>
<dbReference type="InterPro" id="IPR041700">
    <property type="entry name" value="OMP_b-brl_3"/>
</dbReference>
<organism evidence="6 7">
    <name type="scientific">Pedobacter panaciterrae</name>
    <dbReference type="NCBI Taxonomy" id="363849"/>
    <lineage>
        <taxon>Bacteria</taxon>
        <taxon>Pseudomonadati</taxon>
        <taxon>Bacteroidota</taxon>
        <taxon>Sphingobacteriia</taxon>
        <taxon>Sphingobacteriales</taxon>
        <taxon>Sphingobacteriaceae</taxon>
        <taxon>Pedobacter</taxon>
    </lineage>
</organism>
<keyword evidence="7" id="KW-1185">Reference proteome</keyword>
<evidence type="ECO:0000256" key="2">
    <source>
        <dbReference type="ARBA" id="ARBA00023136"/>
    </source>
</evidence>
<evidence type="ECO:0000256" key="1">
    <source>
        <dbReference type="ARBA" id="ARBA00004442"/>
    </source>
</evidence>
<comment type="caution">
    <text evidence="6">The sequence shown here is derived from an EMBL/GenBank/DDBJ whole genome shotgun (WGS) entry which is preliminary data.</text>
</comment>
<dbReference type="Pfam" id="PF14905">
    <property type="entry name" value="OMP_b-brl_3"/>
    <property type="match status" value="1"/>
</dbReference>
<dbReference type="InterPro" id="IPR036942">
    <property type="entry name" value="Beta-barrel_TonB_sf"/>
</dbReference>
<keyword evidence="3" id="KW-0998">Cell outer membrane</keyword>
<protein>
    <submittedName>
        <fullName evidence="6">Outer membrane beta-barrel family protein</fullName>
    </submittedName>
</protein>